<comment type="caution">
    <text evidence="2">The sequence shown here is derived from an EMBL/GenBank/DDBJ whole genome shotgun (WGS) entry which is preliminary data.</text>
</comment>
<evidence type="ECO:0000256" key="1">
    <source>
        <dbReference type="SAM" id="Phobius"/>
    </source>
</evidence>
<reference evidence="2 3" key="1">
    <citation type="submission" date="2023-11" db="EMBL/GenBank/DDBJ databases">
        <title>Paucibacter sp. nov., isolated from fresh soil in Korea.</title>
        <authorList>
            <person name="Le N.T.T."/>
        </authorList>
    </citation>
    <scope>NUCLEOTIDE SEQUENCE [LARGE SCALE GENOMIC DNA]</scope>
    <source>
        <strain evidence="2 3">R3-3</strain>
    </source>
</reference>
<feature type="transmembrane region" description="Helical" evidence="1">
    <location>
        <begin position="88"/>
        <end position="106"/>
    </location>
</feature>
<feature type="transmembrane region" description="Helical" evidence="1">
    <location>
        <begin position="46"/>
        <end position="68"/>
    </location>
</feature>
<dbReference type="Proteomes" id="UP001285263">
    <property type="component" value="Unassembled WGS sequence"/>
</dbReference>
<dbReference type="EMBL" id="JAXCLA010000002">
    <property type="protein sequence ID" value="MDY0744161.1"/>
    <property type="molecule type" value="Genomic_DNA"/>
</dbReference>
<gene>
    <name evidence="2" type="ORF">SNE35_06575</name>
</gene>
<feature type="transmembrane region" description="Helical" evidence="1">
    <location>
        <begin position="14"/>
        <end position="34"/>
    </location>
</feature>
<keyword evidence="1" id="KW-0472">Membrane</keyword>
<protein>
    <submittedName>
        <fullName evidence="2">Uncharacterized protein</fullName>
    </submittedName>
</protein>
<keyword evidence="3" id="KW-1185">Reference proteome</keyword>
<proteinExistence type="predicted"/>
<organism evidence="2 3">
    <name type="scientific">Roseateles agri</name>
    <dbReference type="NCBI Taxonomy" id="3098619"/>
    <lineage>
        <taxon>Bacteria</taxon>
        <taxon>Pseudomonadati</taxon>
        <taxon>Pseudomonadota</taxon>
        <taxon>Betaproteobacteria</taxon>
        <taxon>Burkholderiales</taxon>
        <taxon>Sphaerotilaceae</taxon>
        <taxon>Roseateles</taxon>
    </lineage>
</organism>
<keyword evidence="1" id="KW-1133">Transmembrane helix</keyword>
<evidence type="ECO:0000313" key="2">
    <source>
        <dbReference type="EMBL" id="MDY0744161.1"/>
    </source>
</evidence>
<evidence type="ECO:0000313" key="3">
    <source>
        <dbReference type="Proteomes" id="UP001285263"/>
    </source>
</evidence>
<sequence>MAKSLTSSADQQRATGIIVALGLLALVFGFSLMLALQGSAARSNPVWFIAMLVVFGAALALIALVFRWLGLSAPLEAFGLPAGSIRTLLAVGVMVLFAVFGLQMVAPESSSQRVGEALTDAVLIGKPEARDAEIARYKDLGIVAVPQANNGDSWTLKLYRIEHYKPAETIDLQKQIVTALVTLVTSVVSFYFGSRSSEAPRDGSSPVQLPDSTTAEIDKADADLADAHKRLTALHGEQAAPGNEAALATAVAQADEALAAADERRTKLAAAIKDLGSGKGSAEDIQTQVTGLAQDLSALGTLLSQAEALVAKG</sequence>
<keyword evidence="1" id="KW-0812">Transmembrane</keyword>
<accession>A0ABU5DD04</accession>
<name>A0ABU5DD04_9BURK</name>
<dbReference type="RefSeq" id="WP_320422063.1">
    <property type="nucleotide sequence ID" value="NZ_JAXCLA010000002.1"/>
</dbReference>